<feature type="compositionally biased region" description="Basic and acidic residues" evidence="1">
    <location>
        <begin position="445"/>
        <end position="454"/>
    </location>
</feature>
<keyword evidence="4" id="KW-1185">Reference proteome</keyword>
<feature type="region of interest" description="Disordered" evidence="1">
    <location>
        <begin position="433"/>
        <end position="454"/>
    </location>
</feature>
<dbReference type="EMBL" id="JAHFVK010000001">
    <property type="protein sequence ID" value="MBT2134056.1"/>
    <property type="molecule type" value="Genomic_DNA"/>
</dbReference>
<dbReference type="Proteomes" id="UP000811255">
    <property type="component" value="Unassembled WGS sequence"/>
</dbReference>
<dbReference type="CDD" id="cd03808">
    <property type="entry name" value="GT4_CapM-like"/>
    <property type="match status" value="1"/>
</dbReference>
<evidence type="ECO:0000313" key="4">
    <source>
        <dbReference type="Proteomes" id="UP000811255"/>
    </source>
</evidence>
<dbReference type="Pfam" id="PF13579">
    <property type="entry name" value="Glyco_trans_4_4"/>
    <property type="match status" value="1"/>
</dbReference>
<organism evidence="3 4">
    <name type="scientific">Croceibacterium selenioxidans</name>
    <dbReference type="NCBI Taxonomy" id="2838833"/>
    <lineage>
        <taxon>Bacteria</taxon>
        <taxon>Pseudomonadati</taxon>
        <taxon>Pseudomonadota</taxon>
        <taxon>Alphaproteobacteria</taxon>
        <taxon>Sphingomonadales</taxon>
        <taxon>Erythrobacteraceae</taxon>
        <taxon>Croceibacterium</taxon>
    </lineage>
</organism>
<dbReference type="InterPro" id="IPR028098">
    <property type="entry name" value="Glyco_trans_4-like_N"/>
</dbReference>
<evidence type="ECO:0000313" key="3">
    <source>
        <dbReference type="EMBL" id="MBT2134056.1"/>
    </source>
</evidence>
<comment type="caution">
    <text evidence="3">The sequence shown here is derived from an EMBL/GenBank/DDBJ whole genome shotgun (WGS) entry which is preliminary data.</text>
</comment>
<name>A0ABS5W3J7_9SPHN</name>
<dbReference type="SUPFAM" id="SSF53756">
    <property type="entry name" value="UDP-Glycosyltransferase/glycogen phosphorylase"/>
    <property type="match status" value="1"/>
</dbReference>
<accession>A0ABS5W3J7</accession>
<sequence length="454" mass="50364">MTGLPIGIVKPTIRLPLGLGERGCRKTGSLDRDPSRARYNLVKTLILSSLAYSLTNFRGALLADMRRNGHKVIAVAPDDNPEVREKLAADGIDFRVIPMQRAGKNPFSDLWLLSNYLWLMIRERPDLVLAYTQKPIVYGGLAARILCIPRFYALMSGLGHVFGSSGQVDTVFRLIVAKLYREAVRWARAIFVFNANDREDMLRLGIISPEQNVIQVPGSGVDIDHFAFAPPPQSQISFILIARLMRDKGIYEFAEAAQRVSADHPKCSFSILGHLDSENPTGLTVADCEKLAQRYPVRFIPGTNDIRPYLSGASVFVLPSYYREGLPRTILEAMAMGRPVITTDMPGCRDPIVQGDNGFLVPPRDSQALAEAMARFVNRPALVEEMGRRSRELAEEVYDVRKVNRLLLNEMDLESPFGYENTARLATARRSSLGAPALAKPQSGKLDRPARAAS</sequence>
<evidence type="ECO:0000256" key="1">
    <source>
        <dbReference type="SAM" id="MobiDB-lite"/>
    </source>
</evidence>
<dbReference type="PANTHER" id="PTHR12526">
    <property type="entry name" value="GLYCOSYLTRANSFERASE"/>
    <property type="match status" value="1"/>
</dbReference>
<protein>
    <submittedName>
        <fullName evidence="3">Glycosyltransferase family 4 protein</fullName>
    </submittedName>
</protein>
<dbReference type="Pfam" id="PF13692">
    <property type="entry name" value="Glyco_trans_1_4"/>
    <property type="match status" value="1"/>
</dbReference>
<dbReference type="Gene3D" id="3.40.50.2000">
    <property type="entry name" value="Glycogen Phosphorylase B"/>
    <property type="match status" value="2"/>
</dbReference>
<dbReference type="RefSeq" id="WP_214535414.1">
    <property type="nucleotide sequence ID" value="NZ_JAHFVK010000001.1"/>
</dbReference>
<gene>
    <name evidence="3" type="ORF">KK137_06885</name>
</gene>
<proteinExistence type="predicted"/>
<feature type="domain" description="Glycosyltransferase subfamily 4-like N-terminal" evidence="2">
    <location>
        <begin position="61"/>
        <end position="214"/>
    </location>
</feature>
<evidence type="ECO:0000259" key="2">
    <source>
        <dbReference type="Pfam" id="PF13579"/>
    </source>
</evidence>
<dbReference type="PANTHER" id="PTHR12526:SF638">
    <property type="entry name" value="SPORE COAT PROTEIN SA"/>
    <property type="match status" value="1"/>
</dbReference>
<reference evidence="3 4" key="1">
    <citation type="submission" date="2021-05" db="EMBL/GenBank/DDBJ databases">
        <title>Croceibacterium sp. LX-88 genome sequence.</title>
        <authorList>
            <person name="Luo X."/>
        </authorList>
    </citation>
    <scope>NUCLEOTIDE SEQUENCE [LARGE SCALE GENOMIC DNA]</scope>
    <source>
        <strain evidence="3 4">LX-88</strain>
    </source>
</reference>